<dbReference type="CDD" id="cd06260">
    <property type="entry name" value="DUF820-like"/>
    <property type="match status" value="1"/>
</dbReference>
<dbReference type="OrthoDB" id="428427at2"/>
<dbReference type="PANTHER" id="PTHR34107">
    <property type="entry name" value="SLL0198 PROTEIN-RELATED"/>
    <property type="match status" value="1"/>
</dbReference>
<dbReference type="Gene3D" id="3.90.1570.10">
    <property type="entry name" value="tt1808, chain A"/>
    <property type="match status" value="1"/>
</dbReference>
<dbReference type="AlphaFoldDB" id="A0A1J0AFK1"/>
<evidence type="ECO:0000259" key="1">
    <source>
        <dbReference type="Pfam" id="PF05685"/>
    </source>
</evidence>
<feature type="domain" description="Putative restriction endonuclease" evidence="1">
    <location>
        <begin position="10"/>
        <end position="194"/>
    </location>
</feature>
<dbReference type="InterPro" id="IPR011335">
    <property type="entry name" value="Restrct_endonuc-II-like"/>
</dbReference>
<organism evidence="2 3">
    <name type="scientific">Gloeomargarita lithophora Alchichica-D10</name>
    <dbReference type="NCBI Taxonomy" id="1188229"/>
    <lineage>
        <taxon>Bacteria</taxon>
        <taxon>Bacillati</taxon>
        <taxon>Cyanobacteriota</taxon>
        <taxon>Cyanophyceae</taxon>
        <taxon>Gloeomargaritales</taxon>
        <taxon>Gloeomargaritaceae</taxon>
        <taxon>Gloeomargarita</taxon>
    </lineage>
</organism>
<dbReference type="RefSeq" id="WP_071455113.1">
    <property type="nucleotide sequence ID" value="NZ_CP017675.1"/>
</dbReference>
<dbReference type="EMBL" id="CP017675">
    <property type="protein sequence ID" value="APB34714.1"/>
    <property type="molecule type" value="Genomic_DNA"/>
</dbReference>
<dbReference type="STRING" id="1188229.GlitD10_2380"/>
<evidence type="ECO:0000313" key="2">
    <source>
        <dbReference type="EMBL" id="APB34714.1"/>
    </source>
</evidence>
<dbReference type="InterPro" id="IPR012296">
    <property type="entry name" value="Nuclease_put_TT1808"/>
</dbReference>
<evidence type="ECO:0000313" key="3">
    <source>
        <dbReference type="Proteomes" id="UP000180235"/>
    </source>
</evidence>
<dbReference type="Proteomes" id="UP000180235">
    <property type="component" value="Chromosome"/>
</dbReference>
<keyword evidence="3" id="KW-1185">Reference proteome</keyword>
<dbReference type="PANTHER" id="PTHR34107:SF2">
    <property type="entry name" value="SLL0888 PROTEIN"/>
    <property type="match status" value="1"/>
</dbReference>
<dbReference type="KEGG" id="glt:GlitD10_2380"/>
<gene>
    <name evidence="2" type="ORF">GlitD10_2380</name>
</gene>
<protein>
    <submittedName>
        <fullName evidence="2">Uncharacterized protein conserved in cyanobacteria</fullName>
    </submittedName>
</protein>
<dbReference type="SUPFAM" id="SSF52980">
    <property type="entry name" value="Restriction endonuclease-like"/>
    <property type="match status" value="1"/>
</dbReference>
<name>A0A1J0AFK1_9CYAN</name>
<reference evidence="2 3" key="1">
    <citation type="submission" date="2016-10" db="EMBL/GenBank/DDBJ databases">
        <title>Description of Gloeomargarita lithophora gen. nov., sp. nov., a thylakoid-bearing basal-branching cyanobacterium with intracellular carbonates, and proposal for Gloeomargaritales ord. nov.</title>
        <authorList>
            <person name="Moreira D."/>
            <person name="Tavera R."/>
            <person name="Benzerara K."/>
            <person name="Skouri-Panet F."/>
            <person name="Couradeau E."/>
            <person name="Gerard E."/>
            <person name="Loussert C."/>
            <person name="Novelo E."/>
            <person name="Zivanovic Y."/>
            <person name="Lopez-Garcia P."/>
        </authorList>
    </citation>
    <scope>NUCLEOTIDE SEQUENCE [LARGE SCALE GENOMIC DNA]</scope>
    <source>
        <strain evidence="2 3">D10</strain>
    </source>
</reference>
<dbReference type="Pfam" id="PF05685">
    <property type="entry name" value="Uma2"/>
    <property type="match status" value="1"/>
</dbReference>
<sequence length="202" mass="22710">MVLAVAPLNFEEFLAQYGQDNRYELIDGEVFDVEPTGAHEEVVALLTRKVCGAIEAANLPRLVFQRGILRPANTTMTAFRPDIMVVNRPALTDEPLWREQSIVTQGRSIPWVAEVVSRNWQNDYARKLEDYGVWGISEYWIVDYAGLGGVRHIGKPKQPTLSICTLVQGEYQIQQFRGSQAIYSPTFPAWQLTAAELWGAPG</sequence>
<dbReference type="InterPro" id="IPR008538">
    <property type="entry name" value="Uma2"/>
</dbReference>
<accession>A0A1J0AFK1</accession>
<proteinExistence type="predicted"/>